<reference evidence="1" key="2">
    <citation type="journal article" date="2014" name="ISME J.">
        <title>Microbial stratification in low pH oxic and suboxic macroscopic growths along an acid mine drainage.</title>
        <authorList>
            <person name="Mendez-Garcia C."/>
            <person name="Mesa V."/>
            <person name="Sprenger R.R."/>
            <person name="Richter M."/>
            <person name="Diez M.S."/>
            <person name="Solano J."/>
            <person name="Bargiela R."/>
            <person name="Golyshina O.V."/>
            <person name="Manteca A."/>
            <person name="Ramos J.L."/>
            <person name="Gallego J.R."/>
            <person name="Llorente I."/>
            <person name="Martins Dos Santos V.A."/>
            <person name="Jensen O.N."/>
            <person name="Pelaez A.I."/>
            <person name="Sanchez J."/>
            <person name="Ferrer M."/>
        </authorList>
    </citation>
    <scope>NUCLEOTIDE SEQUENCE</scope>
</reference>
<reference evidence="1" key="1">
    <citation type="submission" date="2013-08" db="EMBL/GenBank/DDBJ databases">
        <authorList>
            <person name="Mendez C."/>
            <person name="Richter M."/>
            <person name="Ferrer M."/>
            <person name="Sanchez J."/>
        </authorList>
    </citation>
    <scope>NUCLEOTIDE SEQUENCE</scope>
</reference>
<sequence length="215" mass="22633">PTFHGHIAVGSGLSYEVALSWTPTTYPIQFTEQGLPNGTVWTVTVNGTAHTSNLSGITVPEVNGSYPYSFGPVAGFISPSGGTLRIQGQARTVTAVFDPFNFTLTLIETGLPSGSSWWFNISGGPSQFSDRTGLQFGVPNGTYQYTATSVTPGYHPLNGSFTVRGSNLTLSLSFTAVRYTVEFVAVGLAPGASWSVDLNGTTSTTHGTTLTFSET</sequence>
<protein>
    <submittedName>
        <fullName evidence="1">Thermopsin</fullName>
    </submittedName>
</protein>
<proteinExistence type="predicted"/>
<dbReference type="AlphaFoldDB" id="T0YXL6"/>
<feature type="non-terminal residue" evidence="1">
    <location>
        <position position="1"/>
    </location>
</feature>
<gene>
    <name evidence="1" type="ORF">B1A_16462</name>
</gene>
<evidence type="ECO:0000313" key="1">
    <source>
        <dbReference type="EMBL" id="EQD40376.1"/>
    </source>
</evidence>
<comment type="caution">
    <text evidence="1">The sequence shown here is derived from an EMBL/GenBank/DDBJ whole genome shotgun (WGS) entry which is preliminary data.</text>
</comment>
<feature type="non-terminal residue" evidence="1">
    <location>
        <position position="215"/>
    </location>
</feature>
<dbReference type="EMBL" id="AUZX01012106">
    <property type="protein sequence ID" value="EQD40376.1"/>
    <property type="molecule type" value="Genomic_DNA"/>
</dbReference>
<organism evidence="1">
    <name type="scientific">mine drainage metagenome</name>
    <dbReference type="NCBI Taxonomy" id="410659"/>
    <lineage>
        <taxon>unclassified sequences</taxon>
        <taxon>metagenomes</taxon>
        <taxon>ecological metagenomes</taxon>
    </lineage>
</organism>
<accession>T0YXL6</accession>
<name>T0YXL6_9ZZZZ</name>